<dbReference type="EMBL" id="CP024785">
    <property type="protein sequence ID" value="AUB37160.1"/>
    <property type="molecule type" value="Genomic_DNA"/>
</dbReference>
<evidence type="ECO:0000313" key="1">
    <source>
        <dbReference type="EMBL" id="AUB37160.1"/>
    </source>
</evidence>
<gene>
    <name evidence="1" type="ORF">COO91_03096</name>
</gene>
<dbReference type="Proteomes" id="UP000232003">
    <property type="component" value="Chromosome"/>
</dbReference>
<proteinExistence type="predicted"/>
<sequence>MPHAPCPMPNAQCPIPNDILKTVVANYALDKLKIEIAGNSHPALLSSTLWDRLGHKFSRFYPKQAVYVRIKSLP</sequence>
<evidence type="ECO:0000313" key="2">
    <source>
        <dbReference type="Proteomes" id="UP000232003"/>
    </source>
</evidence>
<accession>A0A2K8SP75</accession>
<name>A0A2K8SP75_9NOSO</name>
<dbReference type="KEGG" id="nfl:COO91_03096"/>
<reference evidence="1 2" key="1">
    <citation type="submission" date="2017-11" db="EMBL/GenBank/DDBJ databases">
        <title>Complete genome of a free-living desiccation-tolerant cyanobacterium and its photosynthetic adaptation to extreme terrestrial habitat.</title>
        <authorList>
            <person name="Shang J."/>
        </authorList>
    </citation>
    <scope>NUCLEOTIDE SEQUENCE [LARGE SCALE GENOMIC DNA]</scope>
    <source>
        <strain evidence="1 2">CCNUN1</strain>
    </source>
</reference>
<keyword evidence="2" id="KW-1185">Reference proteome</keyword>
<dbReference type="AlphaFoldDB" id="A0A2K8SP75"/>
<organism evidence="1 2">
    <name type="scientific">Nostoc flagelliforme CCNUN1</name>
    <dbReference type="NCBI Taxonomy" id="2038116"/>
    <lineage>
        <taxon>Bacteria</taxon>
        <taxon>Bacillati</taxon>
        <taxon>Cyanobacteriota</taxon>
        <taxon>Cyanophyceae</taxon>
        <taxon>Nostocales</taxon>
        <taxon>Nostocaceae</taxon>
        <taxon>Nostoc</taxon>
    </lineage>
</organism>
<protein>
    <submittedName>
        <fullName evidence="1">Uncharacterized protein</fullName>
    </submittedName>
</protein>